<dbReference type="Proteomes" id="UP000315540">
    <property type="component" value="Unassembled WGS sequence"/>
</dbReference>
<gene>
    <name evidence="2" type="ORF">FHK87_01010</name>
</gene>
<evidence type="ECO:0000259" key="1">
    <source>
        <dbReference type="Pfam" id="PF01551"/>
    </source>
</evidence>
<dbReference type="InterPro" id="IPR011055">
    <property type="entry name" value="Dup_hybrid_motif"/>
</dbReference>
<feature type="domain" description="M23ase beta-sheet core" evidence="1">
    <location>
        <begin position="101"/>
        <end position="199"/>
    </location>
</feature>
<dbReference type="EMBL" id="VFWZ01000001">
    <property type="protein sequence ID" value="TPN88824.1"/>
    <property type="molecule type" value="Genomic_DNA"/>
</dbReference>
<evidence type="ECO:0000313" key="3">
    <source>
        <dbReference type="Proteomes" id="UP000315540"/>
    </source>
</evidence>
<name>A0A504JDN0_9FLAO</name>
<proteinExistence type="predicted"/>
<dbReference type="SUPFAM" id="SSF51261">
    <property type="entry name" value="Duplicated hybrid motif"/>
    <property type="match status" value="1"/>
</dbReference>
<dbReference type="InterPro" id="IPR050570">
    <property type="entry name" value="Cell_wall_metabolism_enzyme"/>
</dbReference>
<dbReference type="OrthoDB" id="9809488at2"/>
<dbReference type="PANTHER" id="PTHR21666">
    <property type="entry name" value="PEPTIDASE-RELATED"/>
    <property type="match status" value="1"/>
</dbReference>
<organism evidence="2 3">
    <name type="scientific">Aquimarina algicola</name>
    <dbReference type="NCBI Taxonomy" id="2589995"/>
    <lineage>
        <taxon>Bacteria</taxon>
        <taxon>Pseudomonadati</taxon>
        <taxon>Bacteroidota</taxon>
        <taxon>Flavobacteriia</taxon>
        <taxon>Flavobacteriales</taxon>
        <taxon>Flavobacteriaceae</taxon>
        <taxon>Aquimarina</taxon>
    </lineage>
</organism>
<dbReference type="Gene3D" id="2.70.70.10">
    <property type="entry name" value="Glucose Permease (Domain IIA)"/>
    <property type="match status" value="1"/>
</dbReference>
<sequence length="238" mass="26276">MKRLIYFSFNMLLVSCTDTLIGDDGKLDEDIYLNYQTKTDLELPIDGEWYVTAGGRTHIEGRHHFITHGTGQRYAYDIFKLVDDSAYSGDGGTNEDTFTFGATVNAPGSGKIIAVENNIEDNSKPGIVNSDINSSNIAGNYITIDHLNGEYSFLAHFKQGSIIVSVGDMVTKGQEVGKAGNSGNSSGPHLHYHMQNTPDYLNGLGLPAQFKNYYENNVLREKGEPVRGQKINKIKTER</sequence>
<protein>
    <submittedName>
        <fullName evidence="2">M23 family metallopeptidase</fullName>
    </submittedName>
</protein>
<comment type="caution">
    <text evidence="2">The sequence shown here is derived from an EMBL/GenBank/DDBJ whole genome shotgun (WGS) entry which is preliminary data.</text>
</comment>
<dbReference type="CDD" id="cd12797">
    <property type="entry name" value="M23_peptidase"/>
    <property type="match status" value="1"/>
</dbReference>
<dbReference type="GO" id="GO:0004222">
    <property type="term" value="F:metalloendopeptidase activity"/>
    <property type="evidence" value="ECO:0007669"/>
    <property type="project" value="TreeGrafter"/>
</dbReference>
<accession>A0A504JDN0</accession>
<dbReference type="AlphaFoldDB" id="A0A504JDN0"/>
<dbReference type="RefSeq" id="WP_140588732.1">
    <property type="nucleotide sequence ID" value="NZ_VFWZ01000001.1"/>
</dbReference>
<dbReference type="PROSITE" id="PS51257">
    <property type="entry name" value="PROKAR_LIPOPROTEIN"/>
    <property type="match status" value="1"/>
</dbReference>
<reference evidence="2 3" key="1">
    <citation type="submission" date="2019-06" db="EMBL/GenBank/DDBJ databases">
        <authorList>
            <person name="Meng X."/>
        </authorList>
    </citation>
    <scope>NUCLEOTIDE SEQUENCE [LARGE SCALE GENOMIC DNA]</scope>
    <source>
        <strain evidence="2 3">M625</strain>
    </source>
</reference>
<keyword evidence="3" id="KW-1185">Reference proteome</keyword>
<dbReference type="Pfam" id="PF01551">
    <property type="entry name" value="Peptidase_M23"/>
    <property type="match status" value="1"/>
</dbReference>
<evidence type="ECO:0000313" key="2">
    <source>
        <dbReference type="EMBL" id="TPN88824.1"/>
    </source>
</evidence>
<dbReference type="PANTHER" id="PTHR21666:SF270">
    <property type="entry name" value="MUREIN HYDROLASE ACTIVATOR ENVC"/>
    <property type="match status" value="1"/>
</dbReference>
<dbReference type="InterPro" id="IPR016047">
    <property type="entry name" value="M23ase_b-sheet_dom"/>
</dbReference>